<evidence type="ECO:0000256" key="3">
    <source>
        <dbReference type="ARBA" id="ARBA00023163"/>
    </source>
</evidence>
<comment type="caution">
    <text evidence="5">The sequence shown here is derived from an EMBL/GenBank/DDBJ whole genome shotgun (WGS) entry which is preliminary data.</text>
</comment>
<name>A0A840AX21_9HYPH</name>
<dbReference type="EMBL" id="JACIDS010000005">
    <property type="protein sequence ID" value="MBB3932965.1"/>
    <property type="molecule type" value="Genomic_DNA"/>
</dbReference>
<protein>
    <submittedName>
        <fullName evidence="5">GntR family transcriptional regulator</fullName>
    </submittedName>
</protein>
<dbReference type="GO" id="GO:0003677">
    <property type="term" value="F:DNA binding"/>
    <property type="evidence" value="ECO:0007669"/>
    <property type="project" value="UniProtKB-KW"/>
</dbReference>
<dbReference type="AlphaFoldDB" id="A0A840AX21"/>
<dbReference type="InterPro" id="IPR050679">
    <property type="entry name" value="Bact_HTH_transcr_reg"/>
</dbReference>
<dbReference type="Gene3D" id="1.10.10.10">
    <property type="entry name" value="Winged helix-like DNA-binding domain superfamily/Winged helix DNA-binding domain"/>
    <property type="match status" value="1"/>
</dbReference>
<dbReference type="SMART" id="SM00345">
    <property type="entry name" value="HTH_GNTR"/>
    <property type="match status" value="1"/>
</dbReference>
<evidence type="ECO:0000259" key="4">
    <source>
        <dbReference type="PROSITE" id="PS50949"/>
    </source>
</evidence>
<dbReference type="InterPro" id="IPR028978">
    <property type="entry name" value="Chorismate_lyase_/UTRA_dom_sf"/>
</dbReference>
<keyword evidence="6" id="KW-1185">Reference proteome</keyword>
<dbReference type="Gene3D" id="3.40.1410.10">
    <property type="entry name" value="Chorismate lyase-like"/>
    <property type="match status" value="1"/>
</dbReference>
<dbReference type="CDD" id="cd07377">
    <property type="entry name" value="WHTH_GntR"/>
    <property type="match status" value="1"/>
</dbReference>
<dbReference type="SUPFAM" id="SSF46785">
    <property type="entry name" value="Winged helix' DNA-binding domain"/>
    <property type="match status" value="1"/>
</dbReference>
<keyword evidence="3" id="KW-0804">Transcription</keyword>
<dbReference type="Proteomes" id="UP000553963">
    <property type="component" value="Unassembled WGS sequence"/>
</dbReference>
<evidence type="ECO:0000313" key="6">
    <source>
        <dbReference type="Proteomes" id="UP000553963"/>
    </source>
</evidence>
<keyword evidence="2" id="KW-0238">DNA-binding</keyword>
<dbReference type="PANTHER" id="PTHR44846:SF1">
    <property type="entry name" value="MANNOSYL-D-GLYCERATE TRANSPORT_METABOLISM SYSTEM REPRESSOR MNGR-RELATED"/>
    <property type="match status" value="1"/>
</dbReference>
<organism evidence="5 6">
    <name type="scientific">Kaistia hirudinis</name>
    <dbReference type="NCBI Taxonomy" id="1293440"/>
    <lineage>
        <taxon>Bacteria</taxon>
        <taxon>Pseudomonadati</taxon>
        <taxon>Pseudomonadota</taxon>
        <taxon>Alphaproteobacteria</taxon>
        <taxon>Hyphomicrobiales</taxon>
        <taxon>Kaistiaceae</taxon>
        <taxon>Kaistia</taxon>
    </lineage>
</organism>
<dbReference type="Pfam" id="PF00392">
    <property type="entry name" value="GntR"/>
    <property type="match status" value="1"/>
</dbReference>
<dbReference type="InterPro" id="IPR036390">
    <property type="entry name" value="WH_DNA-bd_sf"/>
</dbReference>
<dbReference type="PROSITE" id="PS50949">
    <property type="entry name" value="HTH_GNTR"/>
    <property type="match status" value="1"/>
</dbReference>
<feature type="domain" description="HTH gntR-type" evidence="4">
    <location>
        <begin position="17"/>
        <end position="85"/>
    </location>
</feature>
<dbReference type="SMART" id="SM00866">
    <property type="entry name" value="UTRA"/>
    <property type="match status" value="1"/>
</dbReference>
<dbReference type="PANTHER" id="PTHR44846">
    <property type="entry name" value="MANNOSYL-D-GLYCERATE TRANSPORT/METABOLISM SYSTEM REPRESSOR MNGR-RELATED"/>
    <property type="match status" value="1"/>
</dbReference>
<dbReference type="GO" id="GO:0045892">
    <property type="term" value="P:negative regulation of DNA-templated transcription"/>
    <property type="evidence" value="ECO:0007669"/>
    <property type="project" value="TreeGrafter"/>
</dbReference>
<dbReference type="InterPro" id="IPR036388">
    <property type="entry name" value="WH-like_DNA-bd_sf"/>
</dbReference>
<dbReference type="Pfam" id="PF07702">
    <property type="entry name" value="UTRA"/>
    <property type="match status" value="1"/>
</dbReference>
<dbReference type="SUPFAM" id="SSF64288">
    <property type="entry name" value="Chorismate lyase-like"/>
    <property type="match status" value="1"/>
</dbReference>
<proteinExistence type="predicted"/>
<keyword evidence="1" id="KW-0805">Transcription regulation</keyword>
<dbReference type="PRINTS" id="PR00035">
    <property type="entry name" value="HTHGNTR"/>
</dbReference>
<evidence type="ECO:0000313" key="5">
    <source>
        <dbReference type="EMBL" id="MBB3932965.1"/>
    </source>
</evidence>
<evidence type="ECO:0000256" key="1">
    <source>
        <dbReference type="ARBA" id="ARBA00023015"/>
    </source>
</evidence>
<accession>A0A840AX21</accession>
<dbReference type="GO" id="GO:0003700">
    <property type="term" value="F:DNA-binding transcription factor activity"/>
    <property type="evidence" value="ECO:0007669"/>
    <property type="project" value="InterPro"/>
</dbReference>
<dbReference type="RefSeq" id="WP_183400617.1">
    <property type="nucleotide sequence ID" value="NZ_JACIDS010000005.1"/>
</dbReference>
<evidence type="ECO:0000256" key="2">
    <source>
        <dbReference type="ARBA" id="ARBA00023125"/>
    </source>
</evidence>
<reference evidence="5 6" key="1">
    <citation type="submission" date="2020-08" db="EMBL/GenBank/DDBJ databases">
        <title>Genomic Encyclopedia of Type Strains, Phase IV (KMG-IV): sequencing the most valuable type-strain genomes for metagenomic binning, comparative biology and taxonomic classification.</title>
        <authorList>
            <person name="Goeker M."/>
        </authorList>
    </citation>
    <scope>NUCLEOTIDE SEQUENCE [LARGE SCALE GENOMIC DNA]</scope>
    <source>
        <strain evidence="5 6">DSM 25966</strain>
    </source>
</reference>
<gene>
    <name evidence="5" type="ORF">GGR25_004029</name>
</gene>
<sequence length="249" mass="26853">MTEILLTSDRLAAAEGGPLYVRLQAMIRDAVESGRLAPNASLPPERELASTLGVSRVTVRKAIGGLVAEGLLRQRHGSGTFVAGEGKRFELPLSRLSSFSEDMRSRGLEPTARWLLRQVGMPSSAEAMILGLSPTERITRLNRLRLANGEPMAVERSLLPARLMPDPTIVEGSLYDALAAAGLRPVHATQRVNAENADEGDARLLGIPTGAAILAIERISHLADGRVVEFTRSHYRGDAYDFVAELKPG</sequence>
<dbReference type="InterPro" id="IPR011663">
    <property type="entry name" value="UTRA"/>
</dbReference>
<dbReference type="InterPro" id="IPR000524">
    <property type="entry name" value="Tscrpt_reg_HTH_GntR"/>
</dbReference>